<feature type="repeat" description="WD" evidence="7">
    <location>
        <begin position="231"/>
        <end position="272"/>
    </location>
</feature>
<evidence type="ECO:0000256" key="6">
    <source>
        <dbReference type="HAMAP-Rule" id="MF_03056"/>
    </source>
</evidence>
<accession>A0A9U8EJY4</accession>
<evidence type="ECO:0000256" key="1">
    <source>
        <dbReference type="ARBA" id="ARBA00004123"/>
    </source>
</evidence>
<dbReference type="KEGG" id="bgt:106074577"/>
<evidence type="ECO:0000256" key="8">
    <source>
        <dbReference type="SAM" id="MobiDB-lite"/>
    </source>
</evidence>
<reference evidence="10" key="1">
    <citation type="submission" date="2025-08" db="UniProtKB">
        <authorList>
            <consortium name="RefSeq"/>
        </authorList>
    </citation>
    <scope>IDENTIFICATION</scope>
</reference>
<organism evidence="9 10">
    <name type="scientific">Biomphalaria glabrata</name>
    <name type="common">Bloodfluke planorb</name>
    <name type="synonym">Freshwater snail</name>
    <dbReference type="NCBI Taxonomy" id="6526"/>
    <lineage>
        <taxon>Eukaryota</taxon>
        <taxon>Metazoa</taxon>
        <taxon>Spiralia</taxon>
        <taxon>Lophotrochozoa</taxon>
        <taxon>Mollusca</taxon>
        <taxon>Gastropoda</taxon>
        <taxon>Heterobranchia</taxon>
        <taxon>Euthyneura</taxon>
        <taxon>Panpulmonata</taxon>
        <taxon>Hygrophila</taxon>
        <taxon>Lymnaeoidea</taxon>
        <taxon>Planorbidae</taxon>
        <taxon>Biomphalaria</taxon>
    </lineage>
</organism>
<dbReference type="Gene3D" id="2.130.10.10">
    <property type="entry name" value="YVTN repeat-like/Quinoprotein amine dehydrogenase"/>
    <property type="match status" value="2"/>
</dbReference>
<comment type="similarity">
    <text evidence="6">Belongs to the WD repeat TRM82 family.</text>
</comment>
<comment type="pathway">
    <text evidence="6">tRNA modification; N(7)-methylguanine-tRNA biosynthesis.</text>
</comment>
<dbReference type="PROSITE" id="PS50082">
    <property type="entry name" value="WD_REPEATS_2"/>
    <property type="match status" value="1"/>
</dbReference>
<dbReference type="PANTHER" id="PTHR16288:SF0">
    <property type="entry name" value="TRNA (GUANINE-N(7)-)-METHYLTRANSFERASE NON-CATALYTIC SUBUNIT WDR4"/>
    <property type="match status" value="1"/>
</dbReference>
<dbReference type="GO" id="GO:0043527">
    <property type="term" value="C:tRNA methyltransferase complex"/>
    <property type="evidence" value="ECO:0007669"/>
    <property type="project" value="TreeGrafter"/>
</dbReference>
<evidence type="ECO:0000313" key="10">
    <source>
        <dbReference type="RefSeq" id="XP_013090827.2"/>
    </source>
</evidence>
<evidence type="ECO:0000256" key="2">
    <source>
        <dbReference type="ARBA" id="ARBA00022574"/>
    </source>
</evidence>
<dbReference type="SMART" id="SM00320">
    <property type="entry name" value="WD40"/>
    <property type="match status" value="4"/>
</dbReference>
<sequence>MLLPSNMAALSACNACVLFSNGIKAAVVQFSCPETVFYLDFPSFQSPEDSSQPADTKPGSTGDKKDETQQPGGDVANSKRSSAQNWILASRISPDGKLVALCDDQKHLHIYEVSQDGCRLISSRCVARRVTSVVFTQDNKHVIVVDRSGDAYRFPVAPEQLPGVSGDSRPATDAREGEDAAVHGGTLLLGHLSMVLDVLLVERDFLIVTCDRDEKIRVSRYPDGFQIESYCLGHTQFVVTLAYDEDLKLLISGSGDASVRVWTLDGKQVTTVNVLDDLPTENDDTTRDAPVSQEKSTNVQPTIKDDDRLAVQSVVYCSKCRLLFVSLNKSRHVLVYRLLSTGSSFSLKLASALSGSGIVTNISVSQCVLWVTRKSDDKLSLSAYNIQDVGGQVLLTDVQVDSKEHCILQTINTQANLANAPPSALDLFPLLWKSGFQEDFKEHWKIKRASGESKHKKDQKKQKVEAAAS</sequence>
<dbReference type="PANTHER" id="PTHR16288">
    <property type="entry name" value="WD40 REPEAT PROTEIN 4"/>
    <property type="match status" value="1"/>
</dbReference>
<dbReference type="Proteomes" id="UP001165740">
    <property type="component" value="Chromosome 10"/>
</dbReference>
<keyword evidence="5 6" id="KW-0539">Nucleus</keyword>
<dbReference type="GeneID" id="106074577"/>
<dbReference type="OrthoDB" id="371245at2759"/>
<evidence type="ECO:0000256" key="4">
    <source>
        <dbReference type="ARBA" id="ARBA00022737"/>
    </source>
</evidence>
<feature type="region of interest" description="Disordered" evidence="8">
    <location>
        <begin position="447"/>
        <end position="469"/>
    </location>
</feature>
<dbReference type="InterPro" id="IPR028884">
    <property type="entry name" value="Trm82"/>
</dbReference>
<keyword evidence="2 6" id="KW-0853">WD repeat</keyword>
<keyword evidence="9" id="KW-1185">Reference proteome</keyword>
<name>A0A9U8EJY4_BIOGL</name>
<dbReference type="PROSITE" id="PS50294">
    <property type="entry name" value="WD_REPEATS_REGION"/>
    <property type="match status" value="1"/>
</dbReference>
<evidence type="ECO:0000313" key="9">
    <source>
        <dbReference type="Proteomes" id="UP001165740"/>
    </source>
</evidence>
<comment type="function">
    <text evidence="6">Required for the formation of N(7)-methylguanine at position 46 (m7G46) in tRNA. In the complex, it is required to stabilize and induce conformational changes of the catalytic subunit.</text>
</comment>
<dbReference type="Pfam" id="PF00400">
    <property type="entry name" value="WD40"/>
    <property type="match status" value="1"/>
</dbReference>
<feature type="region of interest" description="Disordered" evidence="8">
    <location>
        <begin position="45"/>
        <end position="81"/>
    </location>
</feature>
<keyword evidence="4 6" id="KW-0677">Repeat</keyword>
<feature type="compositionally biased region" description="Polar residues" evidence="8">
    <location>
        <begin position="45"/>
        <end position="54"/>
    </location>
</feature>
<dbReference type="InterPro" id="IPR001680">
    <property type="entry name" value="WD40_rpt"/>
</dbReference>
<dbReference type="GO" id="GO:0106004">
    <property type="term" value="P:tRNA (guanine-N7)-methylation"/>
    <property type="evidence" value="ECO:0007669"/>
    <property type="project" value="UniProtKB-UniRule"/>
</dbReference>
<keyword evidence="3 6" id="KW-0819">tRNA processing</keyword>
<evidence type="ECO:0000256" key="3">
    <source>
        <dbReference type="ARBA" id="ARBA00022694"/>
    </source>
</evidence>
<dbReference type="AlphaFoldDB" id="A0A9U8EJY4"/>
<dbReference type="SUPFAM" id="SSF50978">
    <property type="entry name" value="WD40 repeat-like"/>
    <property type="match status" value="1"/>
</dbReference>
<protein>
    <recommendedName>
        <fullName evidence="6">tRNA (guanine-N(7)-)-methyltransferase non-catalytic subunit</fullName>
    </recommendedName>
    <alternativeName>
        <fullName evidence="6">WD repeat-containing protein 4 homolog</fullName>
    </alternativeName>
</protein>
<gene>
    <name evidence="10" type="primary">LOC106074577</name>
</gene>
<dbReference type="InterPro" id="IPR036322">
    <property type="entry name" value="WD40_repeat_dom_sf"/>
</dbReference>
<dbReference type="HAMAP" id="MF_03056">
    <property type="entry name" value="TRM82"/>
    <property type="match status" value="1"/>
</dbReference>
<dbReference type="GO" id="GO:0005634">
    <property type="term" value="C:nucleus"/>
    <property type="evidence" value="ECO:0007669"/>
    <property type="project" value="UniProtKB-SubCell"/>
</dbReference>
<dbReference type="GO" id="GO:0005829">
    <property type="term" value="C:cytosol"/>
    <property type="evidence" value="ECO:0007669"/>
    <property type="project" value="TreeGrafter"/>
</dbReference>
<dbReference type="RefSeq" id="XP_013090827.2">
    <property type="nucleotide sequence ID" value="XM_013235373.2"/>
</dbReference>
<evidence type="ECO:0000256" key="5">
    <source>
        <dbReference type="ARBA" id="ARBA00023242"/>
    </source>
</evidence>
<proteinExistence type="inferred from homology"/>
<comment type="subunit">
    <text evidence="6">Forms a heterodimer with the catalytic subunit.</text>
</comment>
<evidence type="ECO:0000256" key="7">
    <source>
        <dbReference type="PROSITE-ProRule" id="PRU00221"/>
    </source>
</evidence>
<feature type="region of interest" description="Disordered" evidence="8">
    <location>
        <begin position="277"/>
        <end position="299"/>
    </location>
</feature>
<dbReference type="InterPro" id="IPR015943">
    <property type="entry name" value="WD40/YVTN_repeat-like_dom_sf"/>
</dbReference>
<comment type="subcellular location">
    <subcellularLocation>
        <location evidence="1 6">Nucleus</location>
    </subcellularLocation>
</comment>